<evidence type="ECO:0000256" key="11">
    <source>
        <dbReference type="SAM" id="Coils"/>
    </source>
</evidence>
<evidence type="ECO:0000259" key="13">
    <source>
        <dbReference type="PROSITE" id="PS50110"/>
    </source>
</evidence>
<keyword evidence="6" id="KW-0805">Transcription regulation</keyword>
<dbReference type="Proteomes" id="UP000095512">
    <property type="component" value="Unassembled WGS sequence"/>
</dbReference>
<evidence type="ECO:0000256" key="8">
    <source>
        <dbReference type="ARBA" id="ARBA00023163"/>
    </source>
</evidence>
<dbReference type="Gene3D" id="1.10.10.60">
    <property type="entry name" value="Homeodomain-like"/>
    <property type="match status" value="2"/>
</dbReference>
<evidence type="ECO:0000256" key="9">
    <source>
        <dbReference type="ARBA" id="ARBA00024867"/>
    </source>
</evidence>
<dbReference type="PROSITE" id="PS01124">
    <property type="entry name" value="HTH_ARAC_FAMILY_2"/>
    <property type="match status" value="1"/>
</dbReference>
<dbReference type="GO" id="GO:0005737">
    <property type="term" value="C:cytoplasm"/>
    <property type="evidence" value="ECO:0007669"/>
    <property type="project" value="UniProtKB-SubCell"/>
</dbReference>
<dbReference type="Pfam" id="PF17853">
    <property type="entry name" value="GGDEF_2"/>
    <property type="match status" value="1"/>
</dbReference>
<dbReference type="InterPro" id="IPR020449">
    <property type="entry name" value="Tscrpt_reg_AraC-type_HTH"/>
</dbReference>
<reference evidence="14 15" key="1">
    <citation type="submission" date="2015-09" db="EMBL/GenBank/DDBJ databases">
        <authorList>
            <consortium name="Pathogen Informatics"/>
        </authorList>
    </citation>
    <scope>NUCLEOTIDE SEQUENCE [LARGE SCALE GENOMIC DNA]</scope>
    <source>
        <strain evidence="14 15">2789STDY5834865</strain>
    </source>
</reference>
<dbReference type="InterPro" id="IPR009057">
    <property type="entry name" value="Homeodomain-like_sf"/>
</dbReference>
<accession>A0A174G454</accession>
<dbReference type="InterPro" id="IPR018060">
    <property type="entry name" value="HTH_AraC"/>
</dbReference>
<dbReference type="GO" id="GO:0000160">
    <property type="term" value="P:phosphorelay signal transduction system"/>
    <property type="evidence" value="ECO:0007669"/>
    <property type="project" value="UniProtKB-KW"/>
</dbReference>
<evidence type="ECO:0000256" key="5">
    <source>
        <dbReference type="ARBA" id="ARBA00023012"/>
    </source>
</evidence>
<dbReference type="Pfam" id="PF12833">
    <property type="entry name" value="HTH_18"/>
    <property type="match status" value="1"/>
</dbReference>
<keyword evidence="8" id="KW-0804">Transcription</keyword>
<dbReference type="PROSITE" id="PS50110">
    <property type="entry name" value="RESPONSE_REGULATORY"/>
    <property type="match status" value="1"/>
</dbReference>
<keyword evidence="3" id="KW-0963">Cytoplasm</keyword>
<dbReference type="InterPro" id="IPR011006">
    <property type="entry name" value="CheY-like_superfamily"/>
</dbReference>
<comment type="subcellular location">
    <subcellularLocation>
        <location evidence="1">Cytoplasm</location>
    </subcellularLocation>
</comment>
<gene>
    <name evidence="14" type="ORF">ERS852480_01360</name>
</gene>
<dbReference type="PANTHER" id="PTHR42713">
    <property type="entry name" value="HISTIDINE KINASE-RELATED"/>
    <property type="match status" value="1"/>
</dbReference>
<dbReference type="AlphaFoldDB" id="A0A174G454"/>
<dbReference type="SUPFAM" id="SSF46689">
    <property type="entry name" value="Homeodomain-like"/>
    <property type="match status" value="2"/>
</dbReference>
<dbReference type="InterPro" id="IPR041522">
    <property type="entry name" value="CdaR_GGDEF"/>
</dbReference>
<keyword evidence="7" id="KW-0238">DNA-binding</keyword>
<feature type="modified residue" description="4-aspartylphosphate" evidence="10">
    <location>
        <position position="55"/>
    </location>
</feature>
<dbReference type="InterPro" id="IPR018062">
    <property type="entry name" value="HTH_AraC-typ_CS"/>
</dbReference>
<feature type="coiled-coil region" evidence="11">
    <location>
        <begin position="104"/>
        <end position="131"/>
    </location>
</feature>
<keyword evidence="14" id="KW-0808">Transferase</keyword>
<dbReference type="Gene3D" id="3.40.50.2300">
    <property type="match status" value="1"/>
</dbReference>
<sequence>MIKILIADDEPLVQIGIKSMINWEEFGIEVCGTAMNGQAALKMIEEYAPELVITDIKMPIMNGLELAKKCRNTYGPIPLFIFLTSYEEFPLIKQALSYRAVDYLIKLELDAEGLKDTVRKALERLEELRASQAYRQEGEGRPLLQNYNDKFFMRLLHNLFDSREQFEIQARDLKLDFSARCFLAAHGEMHSQKAGEMNPDQQMKLYSSSLQMIREILTKYASCHVISLDKQHFAAIFCLDRQEELNSGVMDDAWENTCHMVHNYFSVELAVGLGTPVEDPLKINESYQEARQASAMADGKAPVISFAGIAEDSIKNAFNIAIFREDLTKAFEEFDTDVLHAAISQIIELFSSHPMRYIQALDGACNILYLALSLLPDGEDTMDQVFAGCTDGYRSIYKMQQAEQINGWLAQFRDGLCQVLKSRRKTYKDHVVTNVQKYIQNHIEERLSLNEVAAVFGLSPNYLSSLFKKTCTIGFSEYITQKKITRAKSLLLDQDVKIYEVADRLGFDSAFYFSKVFKKVEGISPREFMQSHMPGSMEDDGEK</sequence>
<dbReference type="SMART" id="SM00342">
    <property type="entry name" value="HTH_ARAC"/>
    <property type="match status" value="1"/>
</dbReference>
<dbReference type="EMBL" id="CZAB01000008">
    <property type="protein sequence ID" value="CUO55125.1"/>
    <property type="molecule type" value="Genomic_DNA"/>
</dbReference>
<evidence type="ECO:0000259" key="12">
    <source>
        <dbReference type="PROSITE" id="PS01124"/>
    </source>
</evidence>
<evidence type="ECO:0000256" key="3">
    <source>
        <dbReference type="ARBA" id="ARBA00022490"/>
    </source>
</evidence>
<dbReference type="InterPro" id="IPR001789">
    <property type="entry name" value="Sig_transdc_resp-reg_receiver"/>
</dbReference>
<feature type="domain" description="HTH araC/xylS-type" evidence="12">
    <location>
        <begin position="433"/>
        <end position="531"/>
    </location>
</feature>
<dbReference type="GO" id="GO:0003700">
    <property type="term" value="F:DNA-binding transcription factor activity"/>
    <property type="evidence" value="ECO:0007669"/>
    <property type="project" value="InterPro"/>
</dbReference>
<evidence type="ECO:0000313" key="15">
    <source>
        <dbReference type="Proteomes" id="UP000095512"/>
    </source>
</evidence>
<evidence type="ECO:0000313" key="14">
    <source>
        <dbReference type="EMBL" id="CUO55125.1"/>
    </source>
</evidence>
<dbReference type="RefSeq" id="WP_022201659.1">
    <property type="nucleotide sequence ID" value="NZ_CATYWZ010000060.1"/>
</dbReference>
<keyword evidence="4 10" id="KW-0597">Phosphoprotein</keyword>
<dbReference type="Pfam" id="PF00072">
    <property type="entry name" value="Response_reg"/>
    <property type="match status" value="1"/>
</dbReference>
<keyword evidence="5" id="KW-0902">Two-component regulatory system</keyword>
<dbReference type="PROSITE" id="PS00041">
    <property type="entry name" value="HTH_ARAC_FAMILY_1"/>
    <property type="match status" value="1"/>
</dbReference>
<dbReference type="GO" id="GO:0043565">
    <property type="term" value="F:sequence-specific DNA binding"/>
    <property type="evidence" value="ECO:0007669"/>
    <property type="project" value="InterPro"/>
</dbReference>
<protein>
    <recommendedName>
        <fullName evidence="2">Stage 0 sporulation protein A homolog</fullName>
    </recommendedName>
</protein>
<dbReference type="GO" id="GO:0016301">
    <property type="term" value="F:kinase activity"/>
    <property type="evidence" value="ECO:0007669"/>
    <property type="project" value="UniProtKB-KW"/>
</dbReference>
<comment type="function">
    <text evidence="9">May play the central regulatory role in sporulation. It may be an element of the effector pathway responsible for the activation of sporulation genes in response to nutritional stress. Spo0A may act in concert with spo0H (a sigma factor) to control the expression of some genes that are critical to the sporulation process.</text>
</comment>
<dbReference type="SMART" id="SM00448">
    <property type="entry name" value="REC"/>
    <property type="match status" value="1"/>
</dbReference>
<feature type="domain" description="Response regulatory" evidence="13">
    <location>
        <begin position="3"/>
        <end position="121"/>
    </location>
</feature>
<dbReference type="PRINTS" id="PR00032">
    <property type="entry name" value="HTHARAC"/>
</dbReference>
<name>A0A174G454_9FIRM</name>
<dbReference type="CDD" id="cd17536">
    <property type="entry name" value="REC_YesN-like"/>
    <property type="match status" value="1"/>
</dbReference>
<evidence type="ECO:0000256" key="4">
    <source>
        <dbReference type="ARBA" id="ARBA00022553"/>
    </source>
</evidence>
<organism evidence="14 15">
    <name type="scientific">Enterocloster clostridioformis</name>
    <dbReference type="NCBI Taxonomy" id="1531"/>
    <lineage>
        <taxon>Bacteria</taxon>
        <taxon>Bacillati</taxon>
        <taxon>Bacillota</taxon>
        <taxon>Clostridia</taxon>
        <taxon>Lachnospirales</taxon>
        <taxon>Lachnospiraceae</taxon>
        <taxon>Enterocloster</taxon>
    </lineage>
</organism>
<evidence type="ECO:0000256" key="10">
    <source>
        <dbReference type="PROSITE-ProRule" id="PRU00169"/>
    </source>
</evidence>
<dbReference type="SUPFAM" id="SSF52172">
    <property type="entry name" value="CheY-like"/>
    <property type="match status" value="1"/>
</dbReference>
<keyword evidence="11" id="KW-0175">Coiled coil</keyword>
<evidence type="ECO:0000256" key="1">
    <source>
        <dbReference type="ARBA" id="ARBA00004496"/>
    </source>
</evidence>
<dbReference type="InterPro" id="IPR051552">
    <property type="entry name" value="HptR"/>
</dbReference>
<dbReference type="PANTHER" id="PTHR42713:SF3">
    <property type="entry name" value="TRANSCRIPTIONAL REGULATORY PROTEIN HPTR"/>
    <property type="match status" value="1"/>
</dbReference>
<keyword evidence="14" id="KW-0418">Kinase</keyword>
<proteinExistence type="predicted"/>
<evidence type="ECO:0000256" key="7">
    <source>
        <dbReference type="ARBA" id="ARBA00023125"/>
    </source>
</evidence>
<evidence type="ECO:0000256" key="2">
    <source>
        <dbReference type="ARBA" id="ARBA00018672"/>
    </source>
</evidence>
<evidence type="ECO:0000256" key="6">
    <source>
        <dbReference type="ARBA" id="ARBA00023015"/>
    </source>
</evidence>